<evidence type="ECO:0000313" key="3">
    <source>
        <dbReference type="Proteomes" id="UP000507245"/>
    </source>
</evidence>
<dbReference type="Proteomes" id="UP000507245">
    <property type="component" value="Unassembled WGS sequence"/>
</dbReference>
<keyword evidence="1" id="KW-0812">Transmembrane</keyword>
<keyword evidence="1" id="KW-1133">Transmembrane helix</keyword>
<organism evidence="2 3">
    <name type="scientific">Prunus armeniaca</name>
    <name type="common">Apricot</name>
    <name type="synonym">Armeniaca vulgaris</name>
    <dbReference type="NCBI Taxonomy" id="36596"/>
    <lineage>
        <taxon>Eukaryota</taxon>
        <taxon>Viridiplantae</taxon>
        <taxon>Streptophyta</taxon>
        <taxon>Embryophyta</taxon>
        <taxon>Tracheophyta</taxon>
        <taxon>Spermatophyta</taxon>
        <taxon>Magnoliopsida</taxon>
        <taxon>eudicotyledons</taxon>
        <taxon>Gunneridae</taxon>
        <taxon>Pentapetalae</taxon>
        <taxon>rosids</taxon>
        <taxon>fabids</taxon>
        <taxon>Rosales</taxon>
        <taxon>Rosaceae</taxon>
        <taxon>Amygdaloideae</taxon>
        <taxon>Amygdaleae</taxon>
        <taxon>Prunus</taxon>
    </lineage>
</organism>
<accession>A0A6J5X7Y5</accession>
<name>A0A6J5X7Y5_PRUAR</name>
<gene>
    <name evidence="2" type="ORF">ORAREDHAP_LOCUS28274</name>
</gene>
<protein>
    <submittedName>
        <fullName evidence="2">Uncharacterized protein</fullName>
    </submittedName>
</protein>
<feature type="transmembrane region" description="Helical" evidence="1">
    <location>
        <begin position="100"/>
        <end position="121"/>
    </location>
</feature>
<dbReference type="AlphaFoldDB" id="A0A6J5X7Y5"/>
<keyword evidence="1" id="KW-0472">Membrane</keyword>
<reference evidence="3" key="1">
    <citation type="journal article" date="2020" name="Genome Biol.">
        <title>Gamete binning: chromosome-level and haplotype-resolved genome assembly enabled by high-throughput single-cell sequencing of gamete genomes.</title>
        <authorList>
            <person name="Campoy J.A."/>
            <person name="Sun H."/>
            <person name="Goel M."/>
            <person name="Jiao W.-B."/>
            <person name="Folz-Donahue K."/>
            <person name="Wang N."/>
            <person name="Rubio M."/>
            <person name="Liu C."/>
            <person name="Kukat C."/>
            <person name="Ruiz D."/>
            <person name="Huettel B."/>
            <person name="Schneeberger K."/>
        </authorList>
    </citation>
    <scope>NUCLEOTIDE SEQUENCE [LARGE SCALE GENOMIC DNA]</scope>
    <source>
        <strain evidence="3">cv. Rojo Pasion</strain>
    </source>
</reference>
<sequence length="201" mass="22905">MPPNHPVLSLLLVEHEPIVEPVTAPSQLSPTIIPTPLPTHCMTTHLHYGILKPKVHIDDTIKYPISWALLNAFIDIEPICFSQAQKSPEWRQAMDDEINAFSNIILGLLFLYPLLIIWLVASGSFALNVVWMGALNGTKPAWWPRDFTSNLVLIMHRRLVPSSNLPLYARFLAWLSPMAESFANLMSRMHFDMGFYRKMCI</sequence>
<dbReference type="EMBL" id="CAEKKB010000004">
    <property type="protein sequence ID" value="CAB4308607.1"/>
    <property type="molecule type" value="Genomic_DNA"/>
</dbReference>
<evidence type="ECO:0000256" key="1">
    <source>
        <dbReference type="SAM" id="Phobius"/>
    </source>
</evidence>
<evidence type="ECO:0000313" key="2">
    <source>
        <dbReference type="EMBL" id="CAB4308607.1"/>
    </source>
</evidence>
<keyword evidence="3" id="KW-1185">Reference proteome</keyword>
<proteinExistence type="predicted"/>